<dbReference type="PATRIC" id="fig|272123.3.peg.1575"/>
<dbReference type="OrthoDB" id="9811743at2"/>
<dbReference type="RefSeq" id="WP_015213602.1">
    <property type="nucleotide sequence ID" value="NC_019771.1"/>
</dbReference>
<dbReference type="PANTHER" id="PTHR43245">
    <property type="entry name" value="BIFUNCTIONAL POLYMYXIN RESISTANCE PROTEIN ARNA"/>
    <property type="match status" value="1"/>
</dbReference>
<dbReference type="InterPro" id="IPR036291">
    <property type="entry name" value="NAD(P)-bd_dom_sf"/>
</dbReference>
<dbReference type="AlphaFoldDB" id="K9ZEC1"/>
<proteinExistence type="predicted"/>
<dbReference type="HOGENOM" id="CLU_923287_0_0_3"/>
<dbReference type="InterPro" id="IPR001509">
    <property type="entry name" value="Epimerase_deHydtase"/>
</dbReference>
<dbReference type="STRING" id="272123.Anacy_1443"/>
<dbReference type="InterPro" id="IPR050177">
    <property type="entry name" value="Lipid_A_modif_metabolic_enz"/>
</dbReference>
<dbReference type="KEGG" id="acy:Anacy_1443"/>
<dbReference type="Pfam" id="PF01370">
    <property type="entry name" value="Epimerase"/>
    <property type="match status" value="1"/>
</dbReference>
<reference evidence="3" key="1">
    <citation type="journal article" date="2013" name="Proc. Natl. Acad. Sci. U.S.A.">
        <title>Improving the coverage of the cyanobacterial phylum using diversity-driven genome sequencing.</title>
        <authorList>
            <person name="Shih P.M."/>
            <person name="Wu D."/>
            <person name="Latifi A."/>
            <person name="Axen S.D."/>
            <person name="Fewer D.P."/>
            <person name="Talla E."/>
            <person name="Calteau A."/>
            <person name="Cai F."/>
            <person name="Tandeau de Marsac N."/>
            <person name="Rippka R."/>
            <person name="Herdman M."/>
            <person name="Sivonen K."/>
            <person name="Coursin T."/>
            <person name="Laurent T."/>
            <person name="Goodwin L."/>
            <person name="Nolan M."/>
            <person name="Davenport K.W."/>
            <person name="Han C.S."/>
            <person name="Rubin E.M."/>
            <person name="Eisen J.A."/>
            <person name="Woyke T."/>
            <person name="Gugger M."/>
            <person name="Kerfeld C.A."/>
        </authorList>
    </citation>
    <scope>NUCLEOTIDE SEQUENCE [LARGE SCALE GENOMIC DNA]</scope>
    <source>
        <strain evidence="3">ATCC 27899 / PCC 7122</strain>
    </source>
</reference>
<dbReference type="Proteomes" id="UP000010474">
    <property type="component" value="Chromosome"/>
</dbReference>
<dbReference type="EMBL" id="CP003659">
    <property type="protein sequence ID" value="AFZ56952.1"/>
    <property type="molecule type" value="Genomic_DNA"/>
</dbReference>
<gene>
    <name evidence="2" type="ordered locus">Anacy_1443</name>
</gene>
<dbReference type="PANTHER" id="PTHR43245:SF13">
    <property type="entry name" value="UDP-D-APIOSE_UDP-D-XYLOSE SYNTHASE 2"/>
    <property type="match status" value="1"/>
</dbReference>
<keyword evidence="3" id="KW-1185">Reference proteome</keyword>
<evidence type="ECO:0000259" key="1">
    <source>
        <dbReference type="Pfam" id="PF01370"/>
    </source>
</evidence>
<name>K9ZEC1_ANACC</name>
<dbReference type="eggNOG" id="COG0451">
    <property type="taxonomic scope" value="Bacteria"/>
</dbReference>
<sequence length="301" mass="33734">MTNQRKIFMTGASGLIGSELVKQISTLGYSVNAIYRKNISLQHKNINWIKADLSDIDVESIKPFLNDVDILIHNAASTIIGNTLAEEERIRKTNIDASVKLFQLAGKAGVKKAIFTSSFSFIQKPLPSIIVESSPINAVTPYGMSKHLGENYLKEYAEKYGFKFNIFRVSSPVSFNLALMPTSVVRKWIEESREDKIIKIYGKGTRTQDFVAVTDIAKAFISSIENIDISGTFNIVSGNQLSMLHLAQLITEKFGNTYEFIGNDTNENDRWNISIKKASQLLDYQPEYTSETAIKTLLQNI</sequence>
<accession>K9ZEC1</accession>
<feature type="domain" description="NAD-dependent epimerase/dehydratase" evidence="1">
    <location>
        <begin position="7"/>
        <end position="235"/>
    </location>
</feature>
<protein>
    <submittedName>
        <fullName evidence="2">NAD-dependent epimerase/dehydratase</fullName>
    </submittedName>
</protein>
<evidence type="ECO:0000313" key="2">
    <source>
        <dbReference type="EMBL" id="AFZ56952.1"/>
    </source>
</evidence>
<dbReference type="SUPFAM" id="SSF51735">
    <property type="entry name" value="NAD(P)-binding Rossmann-fold domains"/>
    <property type="match status" value="1"/>
</dbReference>
<evidence type="ECO:0000313" key="3">
    <source>
        <dbReference type="Proteomes" id="UP000010474"/>
    </source>
</evidence>
<organism evidence="2 3">
    <name type="scientific">Anabaena cylindrica (strain ATCC 27899 / PCC 7122)</name>
    <dbReference type="NCBI Taxonomy" id="272123"/>
    <lineage>
        <taxon>Bacteria</taxon>
        <taxon>Bacillati</taxon>
        <taxon>Cyanobacteriota</taxon>
        <taxon>Cyanophyceae</taxon>
        <taxon>Nostocales</taxon>
        <taxon>Nostocaceae</taxon>
        <taxon>Anabaena</taxon>
    </lineage>
</organism>
<dbReference type="Gene3D" id="3.40.50.720">
    <property type="entry name" value="NAD(P)-binding Rossmann-like Domain"/>
    <property type="match status" value="1"/>
</dbReference>